<comment type="subcellular location">
    <subcellularLocation>
        <location evidence="1">Secreted</location>
    </subcellularLocation>
</comment>
<dbReference type="GO" id="GO:0005509">
    <property type="term" value="F:calcium ion binding"/>
    <property type="evidence" value="ECO:0007669"/>
    <property type="project" value="InterPro"/>
</dbReference>
<keyword evidence="5" id="KW-0106">Calcium</keyword>
<proteinExistence type="predicted"/>
<evidence type="ECO:0000256" key="4">
    <source>
        <dbReference type="ARBA" id="ARBA00022729"/>
    </source>
</evidence>
<dbReference type="InterPro" id="IPR059100">
    <property type="entry name" value="TSP3_bac"/>
</dbReference>
<name>A0A934RKG0_9BACT</name>
<keyword evidence="9" id="KW-1185">Reference proteome</keyword>
<gene>
    <name evidence="8" type="ORF">JIN78_00350</name>
</gene>
<sequence length="1125" mass="125706">MIASLSAQTDSDHDGIPDNWETQHYMDPDDDSDRFLDFDRDGLNAKEEYDLSQLTGVASDGPLGNWAVDYIDLSVLDLPGNGYTRKDIVAINDLGQVLINVRKSSTYQIWLYDSMSGTWQGRTQVRNETPTYLVARDLNNHGVVVGEAATSSIKNGERFGFVVDFGGPQQGSSVYHWPVPSGIGGSSMAHAASKVRFLNGINDWGEMIGEDANGEPFLVLPDANASGGYTIHRAPSTWYDPQFNALNNWSEVVGNEVRHTAQSGFEAPRQFLLTPTWHWLTDFPAMRDETFDPEPDGQNPSHFEAWYRPALLNDWGEFAGNYSLYQYAGSQSPNNVSLDGTWFFDGIADVQWSHGYYDSPFHNPLPLNYENQTSIALNNWPHLVMTGEEDGDWEFGFRVFLRHRSLNVPFSAFAPVRVRGDFENNLPVAINNQSTIVGWTDYGATLYLLRLDQDQDGDGLSDDWERMNGTPPSDPLEPARDINQLYDLGLIEYGGGTGSPIREALDTDGDGLPDAWERYYFPGQSLSSVSPNSPGQSYSYLYENGVEQFLYQTTLYEEWLFGLDPTLLDSDDDGLNDLQELLLYGSNPTDKDTDGDGAPDALDIAENGGNPNDASDAPDFPHLQIWVADPDYSDEFVAVTYTFFPSFNFGGNFASALRLWSEVDSLDLISEEEESEEYEIDAYPKRDVKIRLFWSLEYDYKVPLLLVTRTAADGEVVVSAVVTEFVIPAGALESNVIELRAEQNSNTVKFLLPVEFDDINDHADDSDDVAVVPWDTSEDIANENIAWIDAHTSDQDASPRMPQLKFRVPGLPDGLTIEAKLFVEYERPYAGKQGEDRVRIPSNRNFIQVNGDTWEIYNEADWQTELTERGFFGGDAKLTYQIKQGANIVVGPEEIHFVIGGENPADDRCKQYTQSRPGAPWYAYAIEKHESQAYNPGFYNQFWERSGNSSPINGGINYEFTLGDPLKVLSPGETGVGGTGLAQVTGAGGNKNNPAAREIFWNWQRNVDAFLAILEDKIQIAETFMNDQTPRSGPGSMPNGQRPQTTFHTGQNVPVPSRDQAKVTFGDNQGERRPEDAVAVKAYNGASAHWCSWRGPDVHEWQWNDGQNNYVERVCEQVEVEEEEE</sequence>
<feature type="region of interest" description="Disordered" evidence="7">
    <location>
        <begin position="1026"/>
        <end position="1059"/>
    </location>
</feature>
<protein>
    <submittedName>
        <fullName evidence="8">Uncharacterized protein</fullName>
    </submittedName>
</protein>
<accession>A0A934RKG0</accession>
<evidence type="ECO:0000313" key="8">
    <source>
        <dbReference type="EMBL" id="MBK1832493.1"/>
    </source>
</evidence>
<keyword evidence="4" id="KW-0732">Signal</keyword>
<dbReference type="SUPFAM" id="SSF103647">
    <property type="entry name" value="TSP type-3 repeat"/>
    <property type="match status" value="1"/>
</dbReference>
<dbReference type="InterPro" id="IPR052063">
    <property type="entry name" value="Polysaccharide_Lyase_1"/>
</dbReference>
<dbReference type="EMBL" id="JAENIO010000001">
    <property type="protein sequence ID" value="MBK1832493.1"/>
    <property type="molecule type" value="Genomic_DNA"/>
</dbReference>
<evidence type="ECO:0000256" key="6">
    <source>
        <dbReference type="ARBA" id="ARBA00023180"/>
    </source>
</evidence>
<keyword evidence="6" id="KW-0325">Glycoprotein</keyword>
<keyword evidence="2" id="KW-0964">Secreted</keyword>
<evidence type="ECO:0000256" key="7">
    <source>
        <dbReference type="SAM" id="MobiDB-lite"/>
    </source>
</evidence>
<evidence type="ECO:0000256" key="5">
    <source>
        <dbReference type="ARBA" id="ARBA00022837"/>
    </source>
</evidence>
<dbReference type="PANTHER" id="PTHR42970">
    <property type="entry name" value="PECTATE LYASE C-RELATED"/>
    <property type="match status" value="1"/>
</dbReference>
<dbReference type="AlphaFoldDB" id="A0A934RKG0"/>
<dbReference type="RefSeq" id="WP_200389927.1">
    <property type="nucleotide sequence ID" value="NZ_JAENIO010000001.1"/>
</dbReference>
<dbReference type="Pfam" id="PF18884">
    <property type="entry name" value="TSP3_bac"/>
    <property type="match status" value="3"/>
</dbReference>
<feature type="compositionally biased region" description="Polar residues" evidence="7">
    <location>
        <begin position="1038"/>
        <end position="1054"/>
    </location>
</feature>
<dbReference type="InterPro" id="IPR028974">
    <property type="entry name" value="TSP_type-3_rpt"/>
</dbReference>
<dbReference type="PANTHER" id="PTHR42970:SF1">
    <property type="entry name" value="PECTATE LYASE C-RELATED"/>
    <property type="match status" value="1"/>
</dbReference>
<evidence type="ECO:0000313" key="9">
    <source>
        <dbReference type="Proteomes" id="UP000604083"/>
    </source>
</evidence>
<keyword evidence="3" id="KW-0479">Metal-binding</keyword>
<dbReference type="Gene3D" id="4.10.1080.10">
    <property type="entry name" value="TSP type-3 repeat"/>
    <property type="match status" value="1"/>
</dbReference>
<reference evidence="8" key="1">
    <citation type="submission" date="2021-01" db="EMBL/GenBank/DDBJ databases">
        <title>Modified the classification status of verrucomicrobia.</title>
        <authorList>
            <person name="Feng X."/>
        </authorList>
    </citation>
    <scope>NUCLEOTIDE SEQUENCE</scope>
    <source>
        <strain evidence="8">KCTC 12986</strain>
    </source>
</reference>
<organism evidence="8 9">
    <name type="scientific">Roseibacillus ishigakijimensis</name>
    <dbReference type="NCBI Taxonomy" id="454146"/>
    <lineage>
        <taxon>Bacteria</taxon>
        <taxon>Pseudomonadati</taxon>
        <taxon>Verrucomicrobiota</taxon>
        <taxon>Verrucomicrobiia</taxon>
        <taxon>Verrucomicrobiales</taxon>
        <taxon>Verrucomicrobiaceae</taxon>
        <taxon>Roseibacillus</taxon>
    </lineage>
</organism>
<feature type="region of interest" description="Disordered" evidence="7">
    <location>
        <begin position="1"/>
        <end position="26"/>
    </location>
</feature>
<evidence type="ECO:0000256" key="1">
    <source>
        <dbReference type="ARBA" id="ARBA00004613"/>
    </source>
</evidence>
<dbReference type="Proteomes" id="UP000604083">
    <property type="component" value="Unassembled WGS sequence"/>
</dbReference>
<comment type="caution">
    <text evidence="8">The sequence shown here is derived from an EMBL/GenBank/DDBJ whole genome shotgun (WGS) entry which is preliminary data.</text>
</comment>
<evidence type="ECO:0000256" key="2">
    <source>
        <dbReference type="ARBA" id="ARBA00022525"/>
    </source>
</evidence>
<evidence type="ECO:0000256" key="3">
    <source>
        <dbReference type="ARBA" id="ARBA00022723"/>
    </source>
</evidence>
<feature type="region of interest" description="Disordered" evidence="7">
    <location>
        <begin position="586"/>
        <end position="615"/>
    </location>
</feature>